<keyword evidence="3" id="KW-0813">Transport</keyword>
<evidence type="ECO:0000256" key="4">
    <source>
        <dbReference type="ARBA" id="ARBA00022475"/>
    </source>
</evidence>
<dbReference type="InterPro" id="IPR030679">
    <property type="entry name" value="ABC_ATPase_HisP-typ"/>
</dbReference>
<dbReference type="FunFam" id="3.40.50.300:FF:000020">
    <property type="entry name" value="Amino acid ABC transporter ATP-binding component"/>
    <property type="match status" value="1"/>
</dbReference>
<keyword evidence="7" id="KW-0029">Amino-acid transport</keyword>
<dbReference type="AlphaFoldDB" id="N8X3Q0"/>
<evidence type="ECO:0000313" key="10">
    <source>
        <dbReference type="EMBL" id="ENV18876.1"/>
    </source>
</evidence>
<dbReference type="GO" id="GO:0005524">
    <property type="term" value="F:ATP binding"/>
    <property type="evidence" value="ECO:0007669"/>
    <property type="project" value="UniProtKB-KW"/>
</dbReference>
<evidence type="ECO:0000256" key="8">
    <source>
        <dbReference type="ARBA" id="ARBA00023136"/>
    </source>
</evidence>
<accession>N8X3Q0</accession>
<dbReference type="HOGENOM" id="CLU_000604_1_22_6"/>
<dbReference type="GO" id="GO:0016887">
    <property type="term" value="F:ATP hydrolysis activity"/>
    <property type="evidence" value="ECO:0007669"/>
    <property type="project" value="InterPro"/>
</dbReference>
<dbReference type="InterPro" id="IPR003593">
    <property type="entry name" value="AAA+_ATPase"/>
</dbReference>
<evidence type="ECO:0000256" key="3">
    <source>
        <dbReference type="ARBA" id="ARBA00022448"/>
    </source>
</evidence>
<keyword evidence="8" id="KW-0472">Membrane</keyword>
<dbReference type="Proteomes" id="UP000013148">
    <property type="component" value="Unassembled WGS sequence"/>
</dbReference>
<comment type="subcellular location">
    <subcellularLocation>
        <location evidence="1">Cell inner membrane</location>
        <topology evidence="1">Peripheral membrane protein</topology>
    </subcellularLocation>
</comment>
<dbReference type="RefSeq" id="WP_004817650.1">
    <property type="nucleotide sequence ID" value="NZ_KB849455.1"/>
</dbReference>
<dbReference type="SUPFAM" id="SSF52540">
    <property type="entry name" value="P-loop containing nucleoside triphosphate hydrolases"/>
    <property type="match status" value="1"/>
</dbReference>
<dbReference type="GO" id="GO:0005886">
    <property type="term" value="C:plasma membrane"/>
    <property type="evidence" value="ECO:0007669"/>
    <property type="project" value="UniProtKB-SubCell"/>
</dbReference>
<dbReference type="InterPro" id="IPR003439">
    <property type="entry name" value="ABC_transporter-like_ATP-bd"/>
</dbReference>
<keyword evidence="4" id="KW-1003">Cell membrane</keyword>
<dbReference type="eggNOG" id="COG1126">
    <property type="taxonomic scope" value="Bacteria"/>
</dbReference>
<dbReference type="InterPro" id="IPR050086">
    <property type="entry name" value="MetN_ABC_transporter-like"/>
</dbReference>
<keyword evidence="11" id="KW-1185">Reference proteome</keyword>
<dbReference type="InterPro" id="IPR017871">
    <property type="entry name" value="ABC_transporter-like_CS"/>
</dbReference>
<evidence type="ECO:0000256" key="2">
    <source>
        <dbReference type="ARBA" id="ARBA00005417"/>
    </source>
</evidence>
<dbReference type="CDD" id="cd03262">
    <property type="entry name" value="ABC_HisP_GlnQ"/>
    <property type="match status" value="1"/>
</dbReference>
<dbReference type="PATRIC" id="fig|1217656.3.peg.662"/>
<evidence type="ECO:0000256" key="7">
    <source>
        <dbReference type="ARBA" id="ARBA00022970"/>
    </source>
</evidence>
<gene>
    <name evidence="10" type="ORF">F964_00676</name>
</gene>
<sequence length="247" mass="27623">MPMIEIQHISKWYGDFQVLTDCTTSIEKGEVVVVCGPSGSGKSTLIKTVNALEPFQEGNIVVDGTALKDSKTDLAKFRSRVGMVFQHFELFPHMTVLDNLTIGQLKVLNRSKAEAEKKALQYLDRVGLAAHKNKFPGQLSGGQQQRVAIARGLCMDPVCMLFDEPTSALDPEMVGEVLEVMSQLAKEGMTMMCVTHEMGFARKVSSRVIFMDQGKILEDCVTDDFFNKPDERHERTKFFLDKISMVH</sequence>
<dbReference type="Pfam" id="PF00005">
    <property type="entry name" value="ABC_tran"/>
    <property type="match status" value="1"/>
</dbReference>
<dbReference type="Gene3D" id="3.40.50.300">
    <property type="entry name" value="P-loop containing nucleotide triphosphate hydrolases"/>
    <property type="match status" value="1"/>
</dbReference>
<protein>
    <submittedName>
        <fullName evidence="10">Glutamate/aspartate transport ATP-binding protein GltL</fullName>
    </submittedName>
</protein>
<feature type="domain" description="ABC transporter" evidence="9">
    <location>
        <begin position="4"/>
        <end position="238"/>
    </location>
</feature>
<dbReference type="PIRSF" id="PIRSF039085">
    <property type="entry name" value="ABC_ATPase_HisP"/>
    <property type="match status" value="1"/>
</dbReference>
<comment type="caution">
    <text evidence="10">The sequence shown here is derived from an EMBL/GenBank/DDBJ whole genome shotgun (WGS) entry which is preliminary data.</text>
</comment>
<dbReference type="PANTHER" id="PTHR43166:SF9">
    <property type="entry name" value="GLUTAMATE_ASPARTATE IMPORT ATP-BINDING PROTEIN GLTL"/>
    <property type="match status" value="1"/>
</dbReference>
<dbReference type="PANTHER" id="PTHR43166">
    <property type="entry name" value="AMINO ACID IMPORT ATP-BINDING PROTEIN"/>
    <property type="match status" value="1"/>
</dbReference>
<evidence type="ECO:0000256" key="1">
    <source>
        <dbReference type="ARBA" id="ARBA00004417"/>
    </source>
</evidence>
<evidence type="ECO:0000313" key="11">
    <source>
        <dbReference type="Proteomes" id="UP000013148"/>
    </source>
</evidence>
<keyword evidence="5" id="KW-0547">Nucleotide-binding</keyword>
<reference evidence="10 11" key="1">
    <citation type="submission" date="2013-02" db="EMBL/GenBank/DDBJ databases">
        <title>The Genome Sequence of Acinetobacter guillouiae NIPH 991.</title>
        <authorList>
            <consortium name="The Broad Institute Genome Sequencing Platform"/>
            <consortium name="The Broad Institute Genome Sequencing Center for Infectious Disease"/>
            <person name="Cerqueira G."/>
            <person name="Feldgarden M."/>
            <person name="Courvalin P."/>
            <person name="Perichon B."/>
            <person name="Grillot-Courvalin C."/>
            <person name="Clermont D."/>
            <person name="Rocha E."/>
            <person name="Yoon E.-J."/>
            <person name="Nemec A."/>
            <person name="Walker B."/>
            <person name="Young S.K."/>
            <person name="Zeng Q."/>
            <person name="Gargeya S."/>
            <person name="Fitzgerald M."/>
            <person name="Haas B."/>
            <person name="Abouelleil A."/>
            <person name="Alvarado L."/>
            <person name="Arachchi H.M."/>
            <person name="Berlin A.M."/>
            <person name="Chapman S.B."/>
            <person name="Dewar J."/>
            <person name="Goldberg J."/>
            <person name="Griggs A."/>
            <person name="Gujja S."/>
            <person name="Hansen M."/>
            <person name="Howarth C."/>
            <person name="Imamovic A."/>
            <person name="Larimer J."/>
            <person name="McCowan C."/>
            <person name="Murphy C."/>
            <person name="Neiman D."/>
            <person name="Pearson M."/>
            <person name="Priest M."/>
            <person name="Roberts A."/>
            <person name="Saif S."/>
            <person name="Shea T."/>
            <person name="Sisk P."/>
            <person name="Sykes S."/>
            <person name="Wortman J."/>
            <person name="Nusbaum C."/>
            <person name="Birren B."/>
        </authorList>
    </citation>
    <scope>NUCLEOTIDE SEQUENCE [LARGE SCALE GENOMIC DNA]</scope>
    <source>
        <strain evidence="10 11">NIPH 991</strain>
    </source>
</reference>
<comment type="similarity">
    <text evidence="2">Belongs to the ABC transporter superfamily.</text>
</comment>
<evidence type="ECO:0000259" key="9">
    <source>
        <dbReference type="PROSITE" id="PS50893"/>
    </source>
</evidence>
<dbReference type="GO" id="GO:0015424">
    <property type="term" value="F:ABC-type amino acid transporter activity"/>
    <property type="evidence" value="ECO:0007669"/>
    <property type="project" value="InterPro"/>
</dbReference>
<name>N8X3Q0_ACIGI</name>
<evidence type="ECO:0000256" key="6">
    <source>
        <dbReference type="ARBA" id="ARBA00022840"/>
    </source>
</evidence>
<keyword evidence="6 10" id="KW-0067">ATP-binding</keyword>
<dbReference type="PROSITE" id="PS00211">
    <property type="entry name" value="ABC_TRANSPORTER_1"/>
    <property type="match status" value="1"/>
</dbReference>
<dbReference type="SMART" id="SM00382">
    <property type="entry name" value="AAA"/>
    <property type="match status" value="1"/>
</dbReference>
<proteinExistence type="inferred from homology"/>
<evidence type="ECO:0000256" key="5">
    <source>
        <dbReference type="ARBA" id="ARBA00022741"/>
    </source>
</evidence>
<dbReference type="InterPro" id="IPR027417">
    <property type="entry name" value="P-loop_NTPase"/>
</dbReference>
<dbReference type="EMBL" id="APPJ01000004">
    <property type="protein sequence ID" value="ENV18876.1"/>
    <property type="molecule type" value="Genomic_DNA"/>
</dbReference>
<dbReference type="PROSITE" id="PS50893">
    <property type="entry name" value="ABC_TRANSPORTER_2"/>
    <property type="match status" value="1"/>
</dbReference>
<organism evidence="10 11">
    <name type="scientific">Acinetobacter guillouiae NIPH 991</name>
    <dbReference type="NCBI Taxonomy" id="1217656"/>
    <lineage>
        <taxon>Bacteria</taxon>
        <taxon>Pseudomonadati</taxon>
        <taxon>Pseudomonadota</taxon>
        <taxon>Gammaproteobacteria</taxon>
        <taxon>Moraxellales</taxon>
        <taxon>Moraxellaceae</taxon>
        <taxon>Acinetobacter</taxon>
    </lineage>
</organism>